<evidence type="ECO:0000256" key="16">
    <source>
        <dbReference type="ARBA" id="ARBA00049209"/>
    </source>
</evidence>
<evidence type="ECO:0000256" key="11">
    <source>
        <dbReference type="ARBA" id="ARBA00023235"/>
    </source>
</evidence>
<dbReference type="InterPro" id="IPR004443">
    <property type="entry name" value="YjeF_N_dom"/>
</dbReference>
<keyword evidence="7 17" id="KW-0067">ATP-binding</keyword>
<dbReference type="InterPro" id="IPR000631">
    <property type="entry name" value="CARKD"/>
</dbReference>
<dbReference type="GO" id="GO:0052856">
    <property type="term" value="F:NAD(P)HX epimerase activity"/>
    <property type="evidence" value="ECO:0007669"/>
    <property type="project" value="UniProtKB-UniRule"/>
</dbReference>
<dbReference type="HAMAP" id="MF_01965">
    <property type="entry name" value="NADHX_dehydratase"/>
    <property type="match status" value="1"/>
</dbReference>
<comment type="similarity">
    <text evidence="17">Belongs to the NnrD/CARKD family.</text>
</comment>
<dbReference type="GO" id="GO:0005524">
    <property type="term" value="F:ATP binding"/>
    <property type="evidence" value="ECO:0007669"/>
    <property type="project" value="UniProtKB-UniRule"/>
</dbReference>
<feature type="binding site" evidence="18">
    <location>
        <begin position="129"/>
        <end position="135"/>
    </location>
    <ligand>
        <name>(6S)-NADPHX</name>
        <dbReference type="ChEBI" id="CHEBI:64076"/>
    </ligand>
</feature>
<gene>
    <name evidence="17" type="primary">nnrD</name>
    <name evidence="18" type="synonym">nnrE</name>
    <name evidence="22" type="ORF">HMPREF9449_00313</name>
</gene>
<dbReference type="GO" id="GO:0046496">
    <property type="term" value="P:nicotinamide nucleotide metabolic process"/>
    <property type="evidence" value="ECO:0007669"/>
    <property type="project" value="UniProtKB-UniRule"/>
</dbReference>
<dbReference type="InterPro" id="IPR017953">
    <property type="entry name" value="Carbohydrate_kinase_pred_CS"/>
</dbReference>
<keyword evidence="9 18" id="KW-0630">Potassium</keyword>
<comment type="catalytic activity">
    <reaction evidence="2 18 19">
        <text>(6R)-NADPHX = (6S)-NADPHX</text>
        <dbReference type="Rhea" id="RHEA:32227"/>
        <dbReference type="ChEBI" id="CHEBI:64076"/>
        <dbReference type="ChEBI" id="CHEBI:64077"/>
        <dbReference type="EC" id="5.1.99.6"/>
    </reaction>
</comment>
<dbReference type="PANTHER" id="PTHR12592:SF0">
    <property type="entry name" value="ATP-DEPENDENT (S)-NAD(P)H-HYDRATE DEHYDRATASE"/>
    <property type="match status" value="1"/>
</dbReference>
<feature type="domain" description="YjeF C-terminal" evidence="20">
    <location>
        <begin position="227"/>
        <end position="500"/>
    </location>
</feature>
<dbReference type="HAMAP" id="MF_01966">
    <property type="entry name" value="NADHX_epimerase"/>
    <property type="match status" value="1"/>
</dbReference>
<dbReference type="SUPFAM" id="SSF64153">
    <property type="entry name" value="YjeF N-terminal domain-like"/>
    <property type="match status" value="1"/>
</dbReference>
<comment type="similarity">
    <text evidence="3 19">In the N-terminal section; belongs to the NnrE/AIBP family.</text>
</comment>
<feature type="binding site" evidence="17">
    <location>
        <position position="376"/>
    </location>
    <ligand>
        <name>(6S)-NADPHX</name>
        <dbReference type="ChEBI" id="CHEBI:64076"/>
    </ligand>
</feature>
<dbReference type="HOGENOM" id="CLU_024853_4_1_10"/>
<keyword evidence="10 17" id="KW-0520">NAD</keyword>
<proteinExistence type="inferred from homology"/>
<dbReference type="GO" id="GO:0110051">
    <property type="term" value="P:metabolite repair"/>
    <property type="evidence" value="ECO:0007669"/>
    <property type="project" value="TreeGrafter"/>
</dbReference>
<keyword evidence="5 18" id="KW-0479">Metal-binding</keyword>
<dbReference type="Proteomes" id="UP000004892">
    <property type="component" value="Unassembled WGS sequence"/>
</dbReference>
<keyword evidence="8 17" id="KW-0521">NADP</keyword>
<dbReference type="eggNOG" id="COG0063">
    <property type="taxonomic scope" value="Bacteria"/>
</dbReference>
<feature type="binding site" evidence="18">
    <location>
        <position position="158"/>
    </location>
    <ligand>
        <name>(6S)-NADPHX</name>
        <dbReference type="ChEBI" id="CHEBI:64076"/>
    </ligand>
</feature>
<comment type="caution">
    <text evidence="22">The sequence shown here is derived from an EMBL/GenBank/DDBJ whole genome shotgun (WGS) entry which is preliminary data.</text>
</comment>
<feature type="binding site" evidence="17">
    <location>
        <begin position="411"/>
        <end position="415"/>
    </location>
    <ligand>
        <name>AMP</name>
        <dbReference type="ChEBI" id="CHEBI:456215"/>
    </ligand>
</feature>
<feature type="binding site" evidence="17">
    <location>
        <position position="262"/>
    </location>
    <ligand>
        <name>(6S)-NADPHX</name>
        <dbReference type="ChEBI" id="CHEBI:64076"/>
    </ligand>
</feature>
<dbReference type="AlphaFoldDB" id="H1DDH7"/>
<dbReference type="NCBIfam" id="TIGR00196">
    <property type="entry name" value="yjeF_cterm"/>
    <property type="match status" value="1"/>
</dbReference>
<evidence type="ECO:0000256" key="3">
    <source>
        <dbReference type="ARBA" id="ARBA00006001"/>
    </source>
</evidence>
<comment type="function">
    <text evidence="18">Catalyzes the epimerization of the S- and R-forms of NAD(P)HX, a damaged form of NAD(P)H that is a result of enzymatic or heat-dependent hydration. This is a prerequisite for the S-specific NAD(P)H-hydrate dehydratase to allow the repair of both epimers of NAD(P)HX.</text>
</comment>
<protein>
    <recommendedName>
        <fullName evidence="19">Bifunctional NAD(P)H-hydrate repair enzyme</fullName>
    </recommendedName>
    <alternativeName>
        <fullName evidence="19">Nicotinamide nucleotide repair protein</fullName>
    </alternativeName>
    <domain>
        <recommendedName>
            <fullName evidence="19">ADP-dependent (S)-NAD(P)H-hydrate dehydratase</fullName>
            <ecNumber evidence="19">4.2.1.136</ecNumber>
        </recommendedName>
        <alternativeName>
            <fullName evidence="19">ADP-dependent NAD(P)HX dehydratase</fullName>
        </alternativeName>
    </domain>
    <domain>
        <recommendedName>
            <fullName evidence="19">NAD(P)H-hydrate epimerase</fullName>
            <ecNumber evidence="19">5.1.99.6</ecNumber>
        </recommendedName>
    </domain>
</protein>
<dbReference type="Gene3D" id="3.40.50.10260">
    <property type="entry name" value="YjeF N-terminal domain"/>
    <property type="match status" value="1"/>
</dbReference>
<organism evidence="22 23">
    <name type="scientific">Odoribacter laneus YIT 12061</name>
    <dbReference type="NCBI Taxonomy" id="742817"/>
    <lineage>
        <taxon>Bacteria</taxon>
        <taxon>Pseudomonadati</taxon>
        <taxon>Bacteroidota</taxon>
        <taxon>Bacteroidia</taxon>
        <taxon>Bacteroidales</taxon>
        <taxon>Odoribacteraceae</taxon>
        <taxon>Odoribacter</taxon>
    </lineage>
</organism>
<comment type="caution">
    <text evidence="18">Lacks conserved residue(s) required for the propagation of feature annotation.</text>
</comment>
<evidence type="ECO:0000256" key="12">
    <source>
        <dbReference type="ARBA" id="ARBA00023239"/>
    </source>
</evidence>
<keyword evidence="23" id="KW-1185">Reference proteome</keyword>
<comment type="function">
    <text evidence="14 19">Bifunctional enzyme that catalyzes the epimerization of the S- and R-forms of NAD(P)HX and the dehydration of the S-form of NAD(P)HX at the expense of ADP, which is converted to AMP. This allows the repair of both epimers of NAD(P)HX, a damaged form of NAD(P)H that is a result of enzymatic or heat-dependent hydration.</text>
</comment>
<comment type="catalytic activity">
    <reaction evidence="1 18 19">
        <text>(6R)-NADHX = (6S)-NADHX</text>
        <dbReference type="Rhea" id="RHEA:32215"/>
        <dbReference type="ChEBI" id="CHEBI:64074"/>
        <dbReference type="ChEBI" id="CHEBI:64075"/>
        <dbReference type="EC" id="5.1.99.6"/>
    </reaction>
</comment>
<feature type="binding site" evidence="18">
    <location>
        <position position="161"/>
    </location>
    <ligand>
        <name>K(+)</name>
        <dbReference type="ChEBI" id="CHEBI:29103"/>
    </ligand>
</feature>
<dbReference type="EC" id="4.2.1.136" evidence="19"/>
<feature type="domain" description="YjeF N-terminal" evidence="21">
    <location>
        <begin position="14"/>
        <end position="217"/>
    </location>
</feature>
<dbReference type="PROSITE" id="PS51383">
    <property type="entry name" value="YJEF_C_3"/>
    <property type="match status" value="1"/>
</dbReference>
<sequence>MMKMLNPIFKTAQLTAIDRYTIEHEPIKSIDLMERAARNFTKKMLEKIPEPRKFCIVAGSGNNGGDGFAIARILQEKGWKARVCLIAYSKMSPDCEINRHRWKGDCRMIESVEEIEFEEDELIVDAIFGSGLNRKVQGLIAEIIGKINKSPNVVIAVDIPSGLLGEDNSRNDKEAIVRADYTFTFQFPKLAFMFAENYPFVGEWEVVDIGLCAENIRSVPTDYFYLSEDFVSALLPRPGKFAHKGTNGHGLLIAGSAGMMGAAVLASKAAIRSGIGLLSCHVPAQERTILQTTVPEALIGVDRSEKCFSGIDHLDPYTAIAIGPGLGKAPETVEGIKELLIRWKGKMIWDADGLNILAENKYLLDFLPENSILTPHPKEFERLAGKSENDFERLNKLSIFANHYRIYILLKGAHTVIASPCGKCWFNTSGNPGMAKGGMGDVLTGVLLGLVASGVSPLEAVLTGVYAHGLAADLLATEKGYRGICAGEVAENLGKAWRILEGGTKRTDISGK</sequence>
<comment type="subunit">
    <text evidence="17">Homotetramer.</text>
</comment>
<comment type="catalytic activity">
    <reaction evidence="15 17 19">
        <text>(6S)-NADHX + ADP = AMP + phosphate + NADH + H(+)</text>
        <dbReference type="Rhea" id="RHEA:32223"/>
        <dbReference type="ChEBI" id="CHEBI:15378"/>
        <dbReference type="ChEBI" id="CHEBI:43474"/>
        <dbReference type="ChEBI" id="CHEBI:57945"/>
        <dbReference type="ChEBI" id="CHEBI:64074"/>
        <dbReference type="ChEBI" id="CHEBI:456215"/>
        <dbReference type="ChEBI" id="CHEBI:456216"/>
        <dbReference type="EC" id="4.2.1.136"/>
    </reaction>
</comment>
<keyword evidence="12 17" id="KW-0456">Lyase</keyword>
<accession>H1DDH7</accession>
<feature type="binding site" evidence="18">
    <location>
        <position position="125"/>
    </location>
    <ligand>
        <name>K(+)</name>
        <dbReference type="ChEBI" id="CHEBI:29103"/>
    </ligand>
</feature>
<evidence type="ECO:0000256" key="1">
    <source>
        <dbReference type="ARBA" id="ARBA00000013"/>
    </source>
</evidence>
<keyword evidence="11 18" id="KW-0413">Isomerase</keyword>
<feature type="binding site" evidence="17">
    <location>
        <position position="441"/>
    </location>
    <ligand>
        <name>(6S)-NADPHX</name>
        <dbReference type="ChEBI" id="CHEBI:64076"/>
    </ligand>
</feature>
<dbReference type="STRING" id="742817.HMPREF9449_00313"/>
<keyword evidence="13" id="KW-0511">Multifunctional enzyme</keyword>
<dbReference type="NCBIfam" id="TIGR00197">
    <property type="entry name" value="yjeF_nterm"/>
    <property type="match status" value="1"/>
</dbReference>
<name>H1DDH7_9BACT</name>
<dbReference type="CDD" id="cd01171">
    <property type="entry name" value="YXKO-related"/>
    <property type="match status" value="1"/>
</dbReference>
<dbReference type="GO" id="GO:0046872">
    <property type="term" value="F:metal ion binding"/>
    <property type="evidence" value="ECO:0007669"/>
    <property type="project" value="UniProtKB-UniRule"/>
</dbReference>
<feature type="binding site" evidence="17">
    <location>
        <position position="325"/>
    </location>
    <ligand>
        <name>(6S)-NADPHX</name>
        <dbReference type="ChEBI" id="CHEBI:64076"/>
    </ligand>
</feature>
<dbReference type="GeneID" id="98067974"/>
<evidence type="ECO:0000259" key="21">
    <source>
        <dbReference type="PROSITE" id="PS51385"/>
    </source>
</evidence>
<evidence type="ECO:0000256" key="14">
    <source>
        <dbReference type="ARBA" id="ARBA00025153"/>
    </source>
</evidence>
<evidence type="ECO:0000313" key="22">
    <source>
        <dbReference type="EMBL" id="EHP50986.1"/>
    </source>
</evidence>
<dbReference type="PANTHER" id="PTHR12592">
    <property type="entry name" value="ATP-DEPENDENT (S)-NAD(P)H-HYDRATE DEHYDRATASE FAMILY MEMBER"/>
    <property type="match status" value="1"/>
</dbReference>
<keyword evidence="6 17" id="KW-0547">Nucleotide-binding</keyword>
<dbReference type="InterPro" id="IPR030677">
    <property type="entry name" value="Nnr"/>
</dbReference>
<dbReference type="GO" id="GO:0052855">
    <property type="term" value="F:ADP-dependent NAD(P)H-hydrate dehydratase activity"/>
    <property type="evidence" value="ECO:0007669"/>
    <property type="project" value="UniProtKB-UniRule"/>
</dbReference>
<evidence type="ECO:0000256" key="10">
    <source>
        <dbReference type="ARBA" id="ARBA00023027"/>
    </source>
</evidence>
<dbReference type="RefSeq" id="WP_009135467.1">
    <property type="nucleotide sequence ID" value="NZ_JH594596.1"/>
</dbReference>
<feature type="binding site" evidence="18">
    <location>
        <position position="63"/>
    </location>
    <ligand>
        <name>K(+)</name>
        <dbReference type="ChEBI" id="CHEBI:29103"/>
    </ligand>
</feature>
<evidence type="ECO:0000256" key="17">
    <source>
        <dbReference type="HAMAP-Rule" id="MF_01965"/>
    </source>
</evidence>
<evidence type="ECO:0000256" key="5">
    <source>
        <dbReference type="ARBA" id="ARBA00022723"/>
    </source>
</evidence>
<dbReference type="PROSITE" id="PS51385">
    <property type="entry name" value="YJEF_N"/>
    <property type="match status" value="1"/>
</dbReference>
<comment type="cofactor">
    <cofactor evidence="18 19">
        <name>K(+)</name>
        <dbReference type="ChEBI" id="CHEBI:29103"/>
    </cofactor>
    <text evidence="18 19">Binds 1 potassium ion per subunit.</text>
</comment>
<dbReference type="eggNOG" id="COG0062">
    <property type="taxonomic scope" value="Bacteria"/>
</dbReference>
<evidence type="ECO:0000259" key="20">
    <source>
        <dbReference type="PROSITE" id="PS51383"/>
    </source>
</evidence>
<comment type="similarity">
    <text evidence="18">Belongs to the NnrE/AIBP family.</text>
</comment>
<evidence type="ECO:0000256" key="13">
    <source>
        <dbReference type="ARBA" id="ARBA00023268"/>
    </source>
</evidence>
<evidence type="ECO:0000256" key="15">
    <source>
        <dbReference type="ARBA" id="ARBA00048238"/>
    </source>
</evidence>
<evidence type="ECO:0000256" key="4">
    <source>
        <dbReference type="ARBA" id="ARBA00009524"/>
    </source>
</evidence>
<evidence type="ECO:0000256" key="19">
    <source>
        <dbReference type="PIRNR" id="PIRNR017184"/>
    </source>
</evidence>
<evidence type="ECO:0000256" key="8">
    <source>
        <dbReference type="ARBA" id="ARBA00022857"/>
    </source>
</evidence>
<dbReference type="InterPro" id="IPR036652">
    <property type="entry name" value="YjeF_N_dom_sf"/>
</dbReference>
<dbReference type="PIRSF" id="PIRSF017184">
    <property type="entry name" value="Nnr"/>
    <property type="match status" value="1"/>
</dbReference>
<evidence type="ECO:0000256" key="6">
    <source>
        <dbReference type="ARBA" id="ARBA00022741"/>
    </source>
</evidence>
<dbReference type="Pfam" id="PF03853">
    <property type="entry name" value="YjeF_N"/>
    <property type="match status" value="1"/>
</dbReference>
<dbReference type="PATRIC" id="fig|742817.3.peg.332"/>
<reference evidence="22 23" key="1">
    <citation type="submission" date="2012-01" db="EMBL/GenBank/DDBJ databases">
        <title>The Genome Sequence of Odoribacter laneus YIT 12061.</title>
        <authorList>
            <consortium name="The Broad Institute Genome Sequencing Platform"/>
            <person name="Earl A."/>
            <person name="Ward D."/>
            <person name="Feldgarden M."/>
            <person name="Gevers D."/>
            <person name="Morotomi M."/>
            <person name="Young S.K."/>
            <person name="Zeng Q."/>
            <person name="Gargeya S."/>
            <person name="Fitzgerald M."/>
            <person name="Haas B."/>
            <person name="Abouelleil A."/>
            <person name="Alvarado L."/>
            <person name="Arachchi H.M."/>
            <person name="Berlin A."/>
            <person name="Chapman S.B."/>
            <person name="Gearin G."/>
            <person name="Goldberg J."/>
            <person name="Griggs A."/>
            <person name="Gujja S."/>
            <person name="Hansen M."/>
            <person name="Heiman D."/>
            <person name="Howarth C."/>
            <person name="Larimer J."/>
            <person name="Lui A."/>
            <person name="MacDonald P.J.P."/>
            <person name="McCowen C."/>
            <person name="Montmayeur A."/>
            <person name="Murphy C."/>
            <person name="Neiman D."/>
            <person name="Pearson M."/>
            <person name="Priest M."/>
            <person name="Roberts A."/>
            <person name="Saif S."/>
            <person name="Shea T."/>
            <person name="Sisk P."/>
            <person name="Stolte C."/>
            <person name="Sykes S."/>
            <person name="Wortman J."/>
            <person name="Nusbaum C."/>
            <person name="Birren B."/>
        </authorList>
    </citation>
    <scope>NUCLEOTIDE SEQUENCE [LARGE SCALE GENOMIC DNA]</scope>
    <source>
        <strain evidence="22 23">YIT 12061</strain>
    </source>
</reference>
<evidence type="ECO:0000313" key="23">
    <source>
        <dbReference type="Proteomes" id="UP000004892"/>
    </source>
</evidence>
<feature type="binding site" evidence="17">
    <location>
        <position position="440"/>
    </location>
    <ligand>
        <name>AMP</name>
        <dbReference type="ChEBI" id="CHEBI:456215"/>
    </ligand>
</feature>
<dbReference type="PROSITE" id="PS01050">
    <property type="entry name" value="YJEF_C_2"/>
    <property type="match status" value="1"/>
</dbReference>
<evidence type="ECO:0000256" key="2">
    <source>
        <dbReference type="ARBA" id="ARBA00000909"/>
    </source>
</evidence>
<comment type="function">
    <text evidence="17">Catalyzes the dehydration of the S-form of NAD(P)HX at the expense of ADP, which is converted to AMP. Together with NAD(P)HX epimerase, which catalyzes the epimerization of the S- and R-forms, the enzyme allows the repair of both epimers of NAD(P)HX, a damaged form of NAD(P)H that is a result of enzymatic or heat-dependent hydration.</text>
</comment>
<dbReference type="EMBL" id="ADMC01000002">
    <property type="protein sequence ID" value="EHP50986.1"/>
    <property type="molecule type" value="Genomic_DNA"/>
</dbReference>
<dbReference type="Gene3D" id="3.40.1190.20">
    <property type="match status" value="1"/>
</dbReference>
<feature type="binding site" evidence="18">
    <location>
        <begin position="62"/>
        <end position="66"/>
    </location>
    <ligand>
        <name>(6S)-NADPHX</name>
        <dbReference type="ChEBI" id="CHEBI:64076"/>
    </ligand>
</feature>
<comment type="cofactor">
    <cofactor evidence="17">
        <name>Mg(2+)</name>
        <dbReference type="ChEBI" id="CHEBI:18420"/>
    </cofactor>
</comment>
<evidence type="ECO:0000256" key="7">
    <source>
        <dbReference type="ARBA" id="ARBA00022840"/>
    </source>
</evidence>
<dbReference type="Pfam" id="PF01256">
    <property type="entry name" value="Carb_kinase"/>
    <property type="match status" value="1"/>
</dbReference>
<evidence type="ECO:0000256" key="9">
    <source>
        <dbReference type="ARBA" id="ARBA00022958"/>
    </source>
</evidence>
<dbReference type="InterPro" id="IPR029056">
    <property type="entry name" value="Ribokinase-like"/>
</dbReference>
<comment type="catalytic activity">
    <reaction evidence="16 17 19">
        <text>(6S)-NADPHX + ADP = AMP + phosphate + NADPH + H(+)</text>
        <dbReference type="Rhea" id="RHEA:32235"/>
        <dbReference type="ChEBI" id="CHEBI:15378"/>
        <dbReference type="ChEBI" id="CHEBI:43474"/>
        <dbReference type="ChEBI" id="CHEBI:57783"/>
        <dbReference type="ChEBI" id="CHEBI:64076"/>
        <dbReference type="ChEBI" id="CHEBI:456215"/>
        <dbReference type="ChEBI" id="CHEBI:456216"/>
        <dbReference type="EC" id="4.2.1.136"/>
    </reaction>
</comment>
<dbReference type="SUPFAM" id="SSF53613">
    <property type="entry name" value="Ribokinase-like"/>
    <property type="match status" value="1"/>
</dbReference>
<comment type="similarity">
    <text evidence="4 19">In the C-terminal section; belongs to the NnrD/CARKD family.</text>
</comment>
<dbReference type="EC" id="5.1.99.6" evidence="19"/>
<evidence type="ECO:0000256" key="18">
    <source>
        <dbReference type="HAMAP-Rule" id="MF_01966"/>
    </source>
</evidence>